<proteinExistence type="predicted"/>
<accession>A0A645BE67</accession>
<dbReference type="AlphaFoldDB" id="A0A645BE67"/>
<reference evidence="1" key="1">
    <citation type="submission" date="2019-08" db="EMBL/GenBank/DDBJ databases">
        <authorList>
            <person name="Kucharzyk K."/>
            <person name="Murdoch R.W."/>
            <person name="Higgins S."/>
            <person name="Loffler F."/>
        </authorList>
    </citation>
    <scope>NUCLEOTIDE SEQUENCE</scope>
</reference>
<gene>
    <name evidence="1" type="ORF">SDC9_110286</name>
</gene>
<comment type="caution">
    <text evidence="1">The sequence shown here is derived from an EMBL/GenBank/DDBJ whole genome shotgun (WGS) entry which is preliminary data.</text>
</comment>
<dbReference type="EMBL" id="VSSQ01019395">
    <property type="protein sequence ID" value="MPM63406.1"/>
    <property type="molecule type" value="Genomic_DNA"/>
</dbReference>
<name>A0A645BE67_9ZZZZ</name>
<protein>
    <submittedName>
        <fullName evidence="1">Uncharacterized protein</fullName>
    </submittedName>
</protein>
<evidence type="ECO:0000313" key="1">
    <source>
        <dbReference type="EMBL" id="MPM63406.1"/>
    </source>
</evidence>
<sequence length="224" mass="26591">MRRVNYPHMHLFVIGSGNPALFYFSHFKLIENFLIFKRNFLFFTGFGINHINLVRFAHRTFHSYEFFTCRNYRQIIMYTLRNRGNTVCNNIRPINLSYRMPYTYKINRSTVVRPCQRFRILIECGRQIFFLTGCHIHHKQTVLIRLITITLLTFPSQPFAIRRKNRVEVIAQHSFCLICCFTCTQIVKIDIRIGRNRILFSCFFAGSISDDLSIRTPCQLLNAS</sequence>
<organism evidence="1">
    <name type="scientific">bioreactor metagenome</name>
    <dbReference type="NCBI Taxonomy" id="1076179"/>
    <lineage>
        <taxon>unclassified sequences</taxon>
        <taxon>metagenomes</taxon>
        <taxon>ecological metagenomes</taxon>
    </lineage>
</organism>